<name>A0A182PWV7_9DIPT</name>
<dbReference type="GO" id="GO:0003676">
    <property type="term" value="F:nucleic acid binding"/>
    <property type="evidence" value="ECO:0007669"/>
    <property type="project" value="InterPro"/>
</dbReference>
<dbReference type="PANTHER" id="PTHR47331:SF1">
    <property type="entry name" value="GAG-LIKE PROTEIN"/>
    <property type="match status" value="1"/>
</dbReference>
<evidence type="ECO:0000313" key="2">
    <source>
        <dbReference type="Proteomes" id="UP000075885"/>
    </source>
</evidence>
<reference evidence="2" key="1">
    <citation type="submission" date="2013-03" db="EMBL/GenBank/DDBJ databases">
        <title>The Genome Sequence of Anopheles epiroticus epiroticus2.</title>
        <authorList>
            <consortium name="The Broad Institute Genomics Platform"/>
            <person name="Neafsey D.E."/>
            <person name="Howell P."/>
            <person name="Walker B."/>
            <person name="Young S.K."/>
            <person name="Zeng Q."/>
            <person name="Gargeya S."/>
            <person name="Fitzgerald M."/>
            <person name="Haas B."/>
            <person name="Abouelleil A."/>
            <person name="Allen A.W."/>
            <person name="Alvarado L."/>
            <person name="Arachchi H.M."/>
            <person name="Berlin A.M."/>
            <person name="Chapman S.B."/>
            <person name="Gainer-Dewar J."/>
            <person name="Goldberg J."/>
            <person name="Griggs A."/>
            <person name="Gujja S."/>
            <person name="Hansen M."/>
            <person name="Howarth C."/>
            <person name="Imamovic A."/>
            <person name="Ireland A."/>
            <person name="Larimer J."/>
            <person name="McCowan C."/>
            <person name="Murphy C."/>
            <person name="Pearson M."/>
            <person name="Poon T.W."/>
            <person name="Priest M."/>
            <person name="Roberts A."/>
            <person name="Saif S."/>
            <person name="Shea T."/>
            <person name="Sisk P."/>
            <person name="Sykes S."/>
            <person name="Wortman J."/>
            <person name="Nusbaum C."/>
            <person name="Birren B."/>
        </authorList>
    </citation>
    <scope>NUCLEOTIDE SEQUENCE [LARGE SCALE GENOMIC DNA]</scope>
    <source>
        <strain evidence="2">Epiroticus2</strain>
    </source>
</reference>
<dbReference type="VEuPathDB" id="VectorBase:AEPI011444"/>
<proteinExistence type="predicted"/>
<dbReference type="Gene3D" id="3.30.420.10">
    <property type="entry name" value="Ribonuclease H-like superfamily/Ribonuclease H"/>
    <property type="match status" value="1"/>
</dbReference>
<accession>A0A182PWV7</accession>
<protein>
    <submittedName>
        <fullName evidence="1">Integrase_H2C2 domain-containing protein</fullName>
    </submittedName>
</protein>
<dbReference type="Proteomes" id="UP000075885">
    <property type="component" value="Unassembled WGS sequence"/>
</dbReference>
<dbReference type="InterPro" id="IPR036397">
    <property type="entry name" value="RNaseH_sf"/>
</dbReference>
<dbReference type="InterPro" id="IPR008042">
    <property type="entry name" value="Retrotrans_Pao"/>
</dbReference>
<reference evidence="1" key="2">
    <citation type="submission" date="2020-05" db="UniProtKB">
        <authorList>
            <consortium name="EnsemblMetazoa"/>
        </authorList>
    </citation>
    <scope>IDENTIFICATION</scope>
    <source>
        <strain evidence="1">Epiroticus2</strain>
    </source>
</reference>
<sequence length="410" mass="46668">MALPSETKGAALHGFCDASIKAYGCAIYLRYTDADGALQSRLLCSKSRVAPLKQLTLPKLELQAALLLAELYVRIKDVFNTRIKKTSFWTDSQVALAWIRSDNTRWEIFVKNRVQKIHAATNQLDWHYVPTKLNPADIVSRGLPVSKLVNDETMRFWLNGPDFIIDDETPQSDEDDPVVLEERESPLQLLTATVGPACDDLVAQYKYHNSFGPMQHLNPVVKDNLIYVKGRLGNAEMTDEERLPILLPKSHPFTRTILRHLHEYNFHAGTELVMSEFRTRFWMRDLRRTVIGVIAKCKMHHHFGGLWEANIKVAKRLFKAAAKGAQLNLVELQTLLHQITSILNSRPLTAIDATPGSIEALTPAHFLIGRASFAVPATVVDDDTDGVKTRWKRVQKLAQQFWHRWQAEYR</sequence>
<keyword evidence="2" id="KW-1185">Reference proteome</keyword>
<organism evidence="1 2">
    <name type="scientific">Anopheles epiroticus</name>
    <dbReference type="NCBI Taxonomy" id="199890"/>
    <lineage>
        <taxon>Eukaryota</taxon>
        <taxon>Metazoa</taxon>
        <taxon>Ecdysozoa</taxon>
        <taxon>Arthropoda</taxon>
        <taxon>Hexapoda</taxon>
        <taxon>Insecta</taxon>
        <taxon>Pterygota</taxon>
        <taxon>Neoptera</taxon>
        <taxon>Endopterygota</taxon>
        <taxon>Diptera</taxon>
        <taxon>Nematocera</taxon>
        <taxon>Culicoidea</taxon>
        <taxon>Culicidae</taxon>
        <taxon>Anophelinae</taxon>
        <taxon>Anopheles</taxon>
    </lineage>
</organism>
<dbReference type="Pfam" id="PF05380">
    <property type="entry name" value="Peptidase_A17"/>
    <property type="match status" value="1"/>
</dbReference>
<evidence type="ECO:0000313" key="1">
    <source>
        <dbReference type="EnsemblMetazoa" id="AEPI011444-PA"/>
    </source>
</evidence>
<dbReference type="EnsemblMetazoa" id="AEPI011444-RA">
    <property type="protein sequence ID" value="AEPI011444-PA"/>
    <property type="gene ID" value="AEPI011444"/>
</dbReference>
<dbReference type="STRING" id="199890.A0A182PWV7"/>
<dbReference type="PANTHER" id="PTHR47331">
    <property type="entry name" value="PHD-TYPE DOMAIN-CONTAINING PROTEIN"/>
    <property type="match status" value="1"/>
</dbReference>
<dbReference type="AlphaFoldDB" id="A0A182PWV7"/>